<feature type="DNA-binding region" description="Homeobox" evidence="5">
    <location>
        <begin position="41"/>
        <end position="100"/>
    </location>
</feature>
<evidence type="ECO:0000256" key="6">
    <source>
        <dbReference type="RuleBase" id="RU000682"/>
    </source>
</evidence>
<dbReference type="Proteomes" id="UP001158576">
    <property type="component" value="Chromosome PAR"/>
</dbReference>
<dbReference type="PANTHER" id="PTHR24339:SF67">
    <property type="entry name" value="GNOT1 HOMEODOMAIN PROTEIN-RELATED"/>
    <property type="match status" value="1"/>
</dbReference>
<evidence type="ECO:0000313" key="9">
    <source>
        <dbReference type="Proteomes" id="UP001158576"/>
    </source>
</evidence>
<dbReference type="InterPro" id="IPR001356">
    <property type="entry name" value="HD"/>
</dbReference>
<gene>
    <name evidence="8" type="ORF">OKIOD_LOCUS3444</name>
</gene>
<evidence type="ECO:0000256" key="2">
    <source>
        <dbReference type="ARBA" id="ARBA00023125"/>
    </source>
</evidence>
<dbReference type="Gene3D" id="1.10.10.60">
    <property type="entry name" value="Homeodomain-like"/>
    <property type="match status" value="1"/>
</dbReference>
<reference evidence="8 9" key="1">
    <citation type="submission" date="2021-04" db="EMBL/GenBank/DDBJ databases">
        <authorList>
            <person name="Bliznina A."/>
        </authorList>
    </citation>
    <scope>NUCLEOTIDE SEQUENCE [LARGE SCALE GENOMIC DNA]</scope>
</reference>
<dbReference type="EMBL" id="OU015568">
    <property type="protein sequence ID" value="CAG5088568.1"/>
    <property type="molecule type" value="Genomic_DNA"/>
</dbReference>
<keyword evidence="9" id="KW-1185">Reference proteome</keyword>
<comment type="subcellular location">
    <subcellularLocation>
        <location evidence="1 5 6">Nucleus</location>
    </subcellularLocation>
</comment>
<keyword evidence="4 5" id="KW-0539">Nucleus</keyword>
<dbReference type="PROSITE" id="PS50071">
    <property type="entry name" value="HOMEOBOX_2"/>
    <property type="match status" value="1"/>
</dbReference>
<organism evidence="8 9">
    <name type="scientific">Oikopleura dioica</name>
    <name type="common">Tunicate</name>
    <dbReference type="NCBI Taxonomy" id="34765"/>
    <lineage>
        <taxon>Eukaryota</taxon>
        <taxon>Metazoa</taxon>
        <taxon>Chordata</taxon>
        <taxon>Tunicata</taxon>
        <taxon>Appendicularia</taxon>
        <taxon>Copelata</taxon>
        <taxon>Oikopleuridae</taxon>
        <taxon>Oikopleura</taxon>
    </lineage>
</organism>
<dbReference type="PROSITE" id="PS00027">
    <property type="entry name" value="HOMEOBOX_1"/>
    <property type="match status" value="1"/>
</dbReference>
<evidence type="ECO:0000256" key="1">
    <source>
        <dbReference type="ARBA" id="ARBA00004123"/>
    </source>
</evidence>
<evidence type="ECO:0000256" key="4">
    <source>
        <dbReference type="ARBA" id="ARBA00023242"/>
    </source>
</evidence>
<keyword evidence="2 5" id="KW-0238">DNA-binding</keyword>
<dbReference type="CDD" id="cd00086">
    <property type="entry name" value="homeodomain"/>
    <property type="match status" value="1"/>
</dbReference>
<name>A0ABN7RYE1_OIKDI</name>
<dbReference type="SMART" id="SM00389">
    <property type="entry name" value="HOX"/>
    <property type="match status" value="1"/>
</dbReference>
<sequence>MATIPTTIRSIDLAFGIDRILGLSTEYNLPLPNTSEKKSSRSRKRTVFSKFQLEQLEIAFNKCQYLVGQERHNLASQLGLEINTVKVWFQNRRIRLRKASPNTKANSVGSASDSE</sequence>
<accession>A0ABN7RYE1</accession>
<proteinExistence type="predicted"/>
<evidence type="ECO:0000256" key="5">
    <source>
        <dbReference type="PROSITE-ProRule" id="PRU00108"/>
    </source>
</evidence>
<protein>
    <submittedName>
        <fullName evidence="8">Oidioi.mRNA.OKI2018_I69.PAR.g11886.t1.cds</fullName>
    </submittedName>
</protein>
<dbReference type="Pfam" id="PF00046">
    <property type="entry name" value="Homeodomain"/>
    <property type="match status" value="1"/>
</dbReference>
<dbReference type="InterPro" id="IPR000047">
    <property type="entry name" value="HTH_motif"/>
</dbReference>
<dbReference type="PANTHER" id="PTHR24339">
    <property type="entry name" value="HOMEOBOX PROTEIN EMX-RELATED"/>
    <property type="match status" value="1"/>
</dbReference>
<evidence type="ECO:0000256" key="3">
    <source>
        <dbReference type="ARBA" id="ARBA00023155"/>
    </source>
</evidence>
<dbReference type="SUPFAM" id="SSF46689">
    <property type="entry name" value="Homeodomain-like"/>
    <property type="match status" value="1"/>
</dbReference>
<dbReference type="InterPro" id="IPR050877">
    <property type="entry name" value="EMX-VAX-Noto_Homeobox_TFs"/>
</dbReference>
<dbReference type="InterPro" id="IPR009057">
    <property type="entry name" value="Homeodomain-like_sf"/>
</dbReference>
<evidence type="ECO:0000259" key="7">
    <source>
        <dbReference type="PROSITE" id="PS50071"/>
    </source>
</evidence>
<evidence type="ECO:0000313" key="8">
    <source>
        <dbReference type="EMBL" id="CAG5088568.1"/>
    </source>
</evidence>
<dbReference type="InterPro" id="IPR017970">
    <property type="entry name" value="Homeobox_CS"/>
</dbReference>
<keyword evidence="3 5" id="KW-0371">Homeobox</keyword>
<dbReference type="PRINTS" id="PR00031">
    <property type="entry name" value="HTHREPRESSR"/>
</dbReference>
<feature type="domain" description="Homeobox" evidence="7">
    <location>
        <begin position="39"/>
        <end position="99"/>
    </location>
</feature>